<dbReference type="OrthoDB" id="9800332at2"/>
<dbReference type="EMBL" id="FNJU01000003">
    <property type="protein sequence ID" value="SDP46301.1"/>
    <property type="molecule type" value="Genomic_DNA"/>
</dbReference>
<dbReference type="SUPFAM" id="SSF52540">
    <property type="entry name" value="P-loop containing nucleoside triphosphate hydrolases"/>
    <property type="match status" value="1"/>
</dbReference>
<proteinExistence type="predicted"/>
<organism evidence="1 2">
    <name type="scientific">Litchfieldia salsa</name>
    <dbReference type="NCBI Taxonomy" id="930152"/>
    <lineage>
        <taxon>Bacteria</taxon>
        <taxon>Bacillati</taxon>
        <taxon>Bacillota</taxon>
        <taxon>Bacilli</taxon>
        <taxon>Bacillales</taxon>
        <taxon>Bacillaceae</taxon>
        <taxon>Litchfieldia</taxon>
    </lineage>
</organism>
<dbReference type="PANTHER" id="PTHR37816:SF2">
    <property type="entry name" value="DNA TOPOLOGY MODULATION PROTEIN FLAR-RELATED PROTEIN"/>
    <property type="match status" value="1"/>
</dbReference>
<name>A0A1H0SXG0_9BACI</name>
<dbReference type="Pfam" id="PF13238">
    <property type="entry name" value="AAA_18"/>
    <property type="match status" value="1"/>
</dbReference>
<gene>
    <name evidence="1" type="ORF">SAMN05216565_103165</name>
</gene>
<dbReference type="RefSeq" id="WP_090851826.1">
    <property type="nucleotide sequence ID" value="NZ_FNJU01000003.1"/>
</dbReference>
<dbReference type="InterPro" id="IPR027417">
    <property type="entry name" value="P-loop_NTPase"/>
</dbReference>
<keyword evidence="1" id="KW-0418">Kinase</keyword>
<evidence type="ECO:0000313" key="2">
    <source>
        <dbReference type="Proteomes" id="UP000199159"/>
    </source>
</evidence>
<dbReference type="Proteomes" id="UP000199159">
    <property type="component" value="Unassembled WGS sequence"/>
</dbReference>
<dbReference type="PANTHER" id="PTHR37816">
    <property type="entry name" value="YALI0E33011P"/>
    <property type="match status" value="1"/>
</dbReference>
<protein>
    <submittedName>
        <fullName evidence="1">Adenylate kinase</fullName>
    </submittedName>
</protein>
<keyword evidence="2" id="KW-1185">Reference proteome</keyword>
<accession>A0A1H0SXG0</accession>
<reference evidence="2" key="1">
    <citation type="submission" date="2016-10" db="EMBL/GenBank/DDBJ databases">
        <authorList>
            <person name="Varghese N."/>
            <person name="Submissions S."/>
        </authorList>
    </citation>
    <scope>NUCLEOTIDE SEQUENCE [LARGE SCALE GENOMIC DNA]</scope>
    <source>
        <strain evidence="2">IBRC-M10078</strain>
    </source>
</reference>
<keyword evidence="1" id="KW-0808">Transferase</keyword>
<dbReference type="InterPro" id="IPR052922">
    <property type="entry name" value="Cytidylate_Kinase-2"/>
</dbReference>
<dbReference type="GO" id="GO:0016301">
    <property type="term" value="F:kinase activity"/>
    <property type="evidence" value="ECO:0007669"/>
    <property type="project" value="UniProtKB-KW"/>
</dbReference>
<evidence type="ECO:0000313" key="1">
    <source>
        <dbReference type="EMBL" id="SDP46301.1"/>
    </source>
</evidence>
<sequence>MYKRIHIFGAAGTGTTTLGTALIEHLQHRHLDTDDYFWITKYTEQRQVPDRIRLLNRDLTRYEKLILTGAICGWGDQFKQSFDLVIFLSLPKEIRLKRLQLREYERYGEEALEGGSKFEQSKAFLDWASLYDEAGMDVRSKTLHEHWMSDLHCPVLRIEGDYSVQERVKIVLDYLKEDRSIRYARL</sequence>
<dbReference type="Gene3D" id="3.40.50.300">
    <property type="entry name" value="P-loop containing nucleotide triphosphate hydrolases"/>
    <property type="match status" value="1"/>
</dbReference>
<dbReference type="NCBIfam" id="NF004861">
    <property type="entry name" value="PRK06217.1"/>
    <property type="match status" value="1"/>
</dbReference>
<dbReference type="AlphaFoldDB" id="A0A1H0SXG0"/>
<dbReference type="STRING" id="930152.SAMN05216565_103165"/>